<accession>A0A158EM82</accession>
<evidence type="ECO:0000256" key="1">
    <source>
        <dbReference type="SAM" id="MobiDB-lite"/>
    </source>
</evidence>
<keyword evidence="3" id="KW-1185">Reference proteome</keyword>
<name>A0A158EM82_9BURK</name>
<reference evidence="2" key="1">
    <citation type="submission" date="2016-01" db="EMBL/GenBank/DDBJ databases">
        <authorList>
            <person name="Peeters C."/>
        </authorList>
    </citation>
    <scope>NUCLEOTIDE SEQUENCE</scope>
    <source>
        <strain evidence="2">LMG 29321</strain>
    </source>
</reference>
<dbReference type="EMBL" id="FCOX02000159">
    <property type="protein sequence ID" value="SAL07037.1"/>
    <property type="molecule type" value="Genomic_DNA"/>
</dbReference>
<organism evidence="2 3">
    <name type="scientific">Caballeronia calidae</name>
    <dbReference type="NCBI Taxonomy" id="1777139"/>
    <lineage>
        <taxon>Bacteria</taxon>
        <taxon>Pseudomonadati</taxon>
        <taxon>Pseudomonadota</taxon>
        <taxon>Betaproteobacteria</taxon>
        <taxon>Burkholderiales</taxon>
        <taxon>Burkholderiaceae</taxon>
        <taxon>Caballeronia</taxon>
    </lineage>
</organism>
<feature type="region of interest" description="Disordered" evidence="1">
    <location>
        <begin position="127"/>
        <end position="178"/>
    </location>
</feature>
<evidence type="ECO:0000313" key="2">
    <source>
        <dbReference type="EMBL" id="SAL07037.1"/>
    </source>
</evidence>
<feature type="region of interest" description="Disordered" evidence="1">
    <location>
        <begin position="85"/>
        <end position="108"/>
    </location>
</feature>
<comment type="caution">
    <text evidence="2">The sequence shown here is derived from an EMBL/GenBank/DDBJ whole genome shotgun (WGS) entry which is preliminary data.</text>
</comment>
<evidence type="ECO:0000313" key="3">
    <source>
        <dbReference type="Proteomes" id="UP000071859"/>
    </source>
</evidence>
<gene>
    <name evidence="2" type="ORF">AWB78_08383</name>
</gene>
<protein>
    <submittedName>
        <fullName evidence="2">Uncharacterized protein</fullName>
    </submittedName>
</protein>
<proteinExistence type="predicted"/>
<dbReference type="AlphaFoldDB" id="A0A158EM82"/>
<sequence>MEQGDDNNRKKIAKIFSSVTENKAWKARGKEKTLAFKKEGDRGFSPNNDKEHITVVLGEWQNVFNGQVVSIKYTDKNARRKLPPLLIDDNGDTFKSYRDSPEWNASPNKTRINALDKQLNVNRDTVGKLESASKRDAFGFNKAEHKKEQAAKKRAEAEKSKVKSEAKLSNDKDEEGLK</sequence>
<dbReference type="Proteomes" id="UP000071859">
    <property type="component" value="Unassembled WGS sequence"/>
</dbReference>